<reference evidence="3 4" key="1">
    <citation type="submission" date="2018-11" db="EMBL/GenBank/DDBJ databases">
        <authorList>
            <consortium name="Pathogen Informatics"/>
        </authorList>
    </citation>
    <scope>NUCLEOTIDE SEQUENCE [LARGE SCALE GENOMIC DNA]</scope>
</reference>
<name>A0A183G053_HELPZ</name>
<feature type="transmembrane region" description="Helical" evidence="2">
    <location>
        <begin position="6"/>
        <end position="24"/>
    </location>
</feature>
<keyword evidence="2" id="KW-0472">Membrane</keyword>
<dbReference type="Proteomes" id="UP000050761">
    <property type="component" value="Unassembled WGS sequence"/>
</dbReference>
<evidence type="ECO:0000313" key="4">
    <source>
        <dbReference type="Proteomes" id="UP000050761"/>
    </source>
</evidence>
<gene>
    <name evidence="3" type="ORF">HPBE_LOCUS14442</name>
</gene>
<organism evidence="4 5">
    <name type="scientific">Heligmosomoides polygyrus</name>
    <name type="common">Parasitic roundworm</name>
    <dbReference type="NCBI Taxonomy" id="6339"/>
    <lineage>
        <taxon>Eukaryota</taxon>
        <taxon>Metazoa</taxon>
        <taxon>Ecdysozoa</taxon>
        <taxon>Nematoda</taxon>
        <taxon>Chromadorea</taxon>
        <taxon>Rhabditida</taxon>
        <taxon>Rhabditina</taxon>
        <taxon>Rhabditomorpha</taxon>
        <taxon>Strongyloidea</taxon>
        <taxon>Heligmosomidae</taxon>
        <taxon>Heligmosomoides</taxon>
    </lineage>
</organism>
<evidence type="ECO:0000313" key="3">
    <source>
        <dbReference type="EMBL" id="VDO99633.1"/>
    </source>
</evidence>
<feature type="region of interest" description="Disordered" evidence="1">
    <location>
        <begin position="39"/>
        <end position="76"/>
    </location>
</feature>
<dbReference type="AlphaFoldDB" id="A0A183G053"/>
<sequence length="76" mass="8829">MSPSFITIYIFTLIIVGSIGVAVLKKYRDRQVNIRAEKKEDLKEESKTLSREDTRKPKKTEKIANKEKRDSKESSK</sequence>
<keyword evidence="2" id="KW-0812">Transmembrane</keyword>
<evidence type="ECO:0000256" key="2">
    <source>
        <dbReference type="SAM" id="Phobius"/>
    </source>
</evidence>
<dbReference type="EMBL" id="UZAH01028362">
    <property type="protein sequence ID" value="VDO99633.1"/>
    <property type="molecule type" value="Genomic_DNA"/>
</dbReference>
<proteinExistence type="predicted"/>
<protein>
    <submittedName>
        <fullName evidence="5">DUF2897 domain-containing protein</fullName>
    </submittedName>
</protein>
<evidence type="ECO:0000256" key="1">
    <source>
        <dbReference type="SAM" id="MobiDB-lite"/>
    </source>
</evidence>
<dbReference type="WBParaSite" id="HPBE_0001444101-mRNA-1">
    <property type="protein sequence ID" value="HPBE_0001444101-mRNA-1"/>
    <property type="gene ID" value="HPBE_0001444101"/>
</dbReference>
<keyword evidence="4" id="KW-1185">Reference proteome</keyword>
<keyword evidence="2" id="KW-1133">Transmembrane helix</keyword>
<evidence type="ECO:0000313" key="5">
    <source>
        <dbReference type="WBParaSite" id="HPBE_0001444101-mRNA-1"/>
    </source>
</evidence>
<reference evidence="5" key="2">
    <citation type="submission" date="2019-09" db="UniProtKB">
        <authorList>
            <consortium name="WormBaseParasite"/>
        </authorList>
    </citation>
    <scope>IDENTIFICATION</scope>
</reference>
<accession>A0A3P8B4X2</accession>
<accession>A0A183G053</accession>